<keyword evidence="5" id="KW-1185">Reference proteome</keyword>
<dbReference type="Proteomes" id="UP000663879">
    <property type="component" value="Unassembled WGS sequence"/>
</dbReference>
<dbReference type="AlphaFoldDB" id="A0A813TE87"/>
<feature type="domain" description="DOMON" evidence="3">
    <location>
        <begin position="37"/>
        <end position="153"/>
    </location>
</feature>
<keyword evidence="2" id="KW-0732">Signal</keyword>
<dbReference type="SMART" id="SM00664">
    <property type="entry name" value="DoH"/>
    <property type="match status" value="1"/>
</dbReference>
<sequence length="324" mass="37989">MLKLFFKLILLIILINKIHLLPNPQINANKYILVEPDLYILYWDHNTTDINFEIHVKTNGWISFGLSRHGDMEYSDVIVTWLKPDGSFNFTDRHILQEKKPKIDSEQNWFPLSLKQQNDYMIAIFTRKIQTNSKNNEDIDIAVGSPFVVYAWGTNFDPDISYHGPKNRGQVGINLLKTSNQINPNKTQIIEYKINDSLINGYYCQLFENKNNIFEQDFKFEALISPGNENFVHHIGLNECSVDLETEYLKKNDFPVPGPCYLLNSQINKWTEVTNFCQNSRLMWSDYNIPKIQNYTSDIFNVKSKSKYVMIYVHHYNPENRLGN</sequence>
<evidence type="ECO:0000256" key="2">
    <source>
        <dbReference type="SAM" id="SignalP"/>
    </source>
</evidence>
<dbReference type="Pfam" id="PF01082">
    <property type="entry name" value="Cu2_monooxygen"/>
    <property type="match status" value="1"/>
</dbReference>
<reference evidence="4" key="1">
    <citation type="submission" date="2021-02" db="EMBL/GenBank/DDBJ databases">
        <authorList>
            <person name="Nowell W R."/>
        </authorList>
    </citation>
    <scope>NUCLEOTIDE SEQUENCE</scope>
    <source>
        <strain evidence="4">Ploen Becks lab</strain>
    </source>
</reference>
<evidence type="ECO:0000313" key="5">
    <source>
        <dbReference type="Proteomes" id="UP000663879"/>
    </source>
</evidence>
<accession>A0A813TE87</accession>
<dbReference type="OrthoDB" id="10003276at2759"/>
<comment type="similarity">
    <text evidence="1">Belongs to the copper type II ascorbate-dependent monooxygenase family.</text>
</comment>
<evidence type="ECO:0000256" key="1">
    <source>
        <dbReference type="ARBA" id="ARBA00010676"/>
    </source>
</evidence>
<dbReference type="Pfam" id="PF03351">
    <property type="entry name" value="DOMON"/>
    <property type="match status" value="1"/>
</dbReference>
<dbReference type="GO" id="GO:0005615">
    <property type="term" value="C:extracellular space"/>
    <property type="evidence" value="ECO:0007669"/>
    <property type="project" value="TreeGrafter"/>
</dbReference>
<comment type="caution">
    <text evidence="4">The sequence shown here is derived from an EMBL/GenBank/DDBJ whole genome shotgun (WGS) entry which is preliminary data.</text>
</comment>
<dbReference type="GO" id="GO:0004500">
    <property type="term" value="F:dopamine beta-monooxygenase activity"/>
    <property type="evidence" value="ECO:0007669"/>
    <property type="project" value="InterPro"/>
</dbReference>
<dbReference type="PANTHER" id="PTHR10157">
    <property type="entry name" value="DOPAMINE BETA HYDROXYLASE RELATED"/>
    <property type="match status" value="1"/>
</dbReference>
<name>A0A813TE87_9BILA</name>
<dbReference type="CDD" id="cd09631">
    <property type="entry name" value="DOMON_DOH"/>
    <property type="match status" value="1"/>
</dbReference>
<protein>
    <recommendedName>
        <fullName evidence="3">DOMON domain-containing protein</fullName>
    </recommendedName>
</protein>
<dbReference type="InterPro" id="IPR000945">
    <property type="entry name" value="DBH-like"/>
</dbReference>
<feature type="chain" id="PRO_5032520961" description="DOMON domain-containing protein" evidence="2">
    <location>
        <begin position="21"/>
        <end position="324"/>
    </location>
</feature>
<evidence type="ECO:0000259" key="3">
    <source>
        <dbReference type="PROSITE" id="PS50836"/>
    </source>
</evidence>
<dbReference type="InterPro" id="IPR028460">
    <property type="entry name" value="Tbh/DBH"/>
</dbReference>
<organism evidence="4 5">
    <name type="scientific">Brachionus calyciflorus</name>
    <dbReference type="NCBI Taxonomy" id="104777"/>
    <lineage>
        <taxon>Eukaryota</taxon>
        <taxon>Metazoa</taxon>
        <taxon>Spiralia</taxon>
        <taxon>Gnathifera</taxon>
        <taxon>Rotifera</taxon>
        <taxon>Eurotatoria</taxon>
        <taxon>Monogononta</taxon>
        <taxon>Pseudotrocha</taxon>
        <taxon>Ploima</taxon>
        <taxon>Brachionidae</taxon>
        <taxon>Brachionus</taxon>
    </lineage>
</organism>
<gene>
    <name evidence="4" type="ORF">OXX778_LOCUS6826</name>
</gene>
<evidence type="ECO:0000313" key="4">
    <source>
        <dbReference type="EMBL" id="CAF0808100.1"/>
    </source>
</evidence>
<dbReference type="GO" id="GO:0030667">
    <property type="term" value="C:secretory granule membrane"/>
    <property type="evidence" value="ECO:0007669"/>
    <property type="project" value="TreeGrafter"/>
</dbReference>
<dbReference type="GO" id="GO:0042421">
    <property type="term" value="P:norepinephrine biosynthetic process"/>
    <property type="evidence" value="ECO:0007669"/>
    <property type="project" value="TreeGrafter"/>
</dbReference>
<dbReference type="GO" id="GO:0006589">
    <property type="term" value="P:octopamine biosynthetic process"/>
    <property type="evidence" value="ECO:0007669"/>
    <property type="project" value="TreeGrafter"/>
</dbReference>
<dbReference type="InterPro" id="IPR005018">
    <property type="entry name" value="DOMON_domain"/>
</dbReference>
<feature type="signal peptide" evidence="2">
    <location>
        <begin position="1"/>
        <end position="20"/>
    </location>
</feature>
<dbReference type="PRINTS" id="PR00767">
    <property type="entry name" value="DBMONOXGNASE"/>
</dbReference>
<proteinExistence type="inferred from homology"/>
<dbReference type="GO" id="GO:0042420">
    <property type="term" value="P:dopamine catabolic process"/>
    <property type="evidence" value="ECO:0007669"/>
    <property type="project" value="TreeGrafter"/>
</dbReference>
<dbReference type="SUPFAM" id="SSF49344">
    <property type="entry name" value="CBD9-like"/>
    <property type="match status" value="1"/>
</dbReference>
<dbReference type="EMBL" id="CAJNOC010000833">
    <property type="protein sequence ID" value="CAF0808100.1"/>
    <property type="molecule type" value="Genomic_DNA"/>
</dbReference>
<dbReference type="InterPro" id="IPR045266">
    <property type="entry name" value="DOH_DOMON"/>
</dbReference>
<dbReference type="GO" id="GO:0005507">
    <property type="term" value="F:copper ion binding"/>
    <property type="evidence" value="ECO:0007669"/>
    <property type="project" value="InterPro"/>
</dbReference>
<dbReference type="PROSITE" id="PS50836">
    <property type="entry name" value="DOMON"/>
    <property type="match status" value="1"/>
</dbReference>
<dbReference type="InterPro" id="IPR000323">
    <property type="entry name" value="Cu2_ascorb_mOase_N"/>
</dbReference>
<dbReference type="PANTHER" id="PTHR10157:SF23">
    <property type="entry name" value="MOXD1 HOMOLOG 1"/>
    <property type="match status" value="1"/>
</dbReference>